<reference evidence="1" key="1">
    <citation type="submission" date="2021-03" db="EMBL/GenBank/DDBJ databases">
        <title>Evolutionary priming and transition to the ectomycorrhizal habit in an iconic lineage of mushroom-forming fungi: is preadaptation a requirement?</title>
        <authorList>
            <consortium name="DOE Joint Genome Institute"/>
            <person name="Looney B.P."/>
            <person name="Miyauchi S."/>
            <person name="Morin E."/>
            <person name="Drula E."/>
            <person name="Courty P.E."/>
            <person name="Chicoki N."/>
            <person name="Fauchery L."/>
            <person name="Kohler A."/>
            <person name="Kuo A."/>
            <person name="LaButti K."/>
            <person name="Pangilinan J."/>
            <person name="Lipzen A."/>
            <person name="Riley R."/>
            <person name="Andreopoulos W."/>
            <person name="He G."/>
            <person name="Johnson J."/>
            <person name="Barry K.W."/>
            <person name="Grigoriev I.V."/>
            <person name="Nagy L."/>
            <person name="Hibbett D."/>
            <person name="Henrissat B."/>
            <person name="Matheny P.B."/>
            <person name="Labbe J."/>
            <person name="Martin A.F."/>
        </authorList>
    </citation>
    <scope>NUCLEOTIDE SEQUENCE</scope>
    <source>
        <strain evidence="1">BPL698</strain>
    </source>
</reference>
<keyword evidence="2" id="KW-1185">Reference proteome</keyword>
<organism evidence="1 2">
    <name type="scientific">Russula earlei</name>
    <dbReference type="NCBI Taxonomy" id="71964"/>
    <lineage>
        <taxon>Eukaryota</taxon>
        <taxon>Fungi</taxon>
        <taxon>Dikarya</taxon>
        <taxon>Basidiomycota</taxon>
        <taxon>Agaricomycotina</taxon>
        <taxon>Agaricomycetes</taxon>
        <taxon>Russulales</taxon>
        <taxon>Russulaceae</taxon>
        <taxon>Russula</taxon>
    </lineage>
</organism>
<dbReference type="Proteomes" id="UP001207468">
    <property type="component" value="Unassembled WGS sequence"/>
</dbReference>
<dbReference type="EMBL" id="JAGFNK010000028">
    <property type="protein sequence ID" value="KAI9511069.1"/>
    <property type="molecule type" value="Genomic_DNA"/>
</dbReference>
<name>A0ACC0UH70_9AGAM</name>
<sequence length="315" mass="33434">MGGMMYSCERIPPPAIIRYRWSFQPYARCGVVVAAAVLRSSVVQEESELATDKPSRLELLATKRGMMERSRSSYAGTCGKEAGLGGVSVDEPVVERGRACTSLSTEVEGVVGGRADFCVRRAAGIGSVFFVGSLVAASAPARLAGLCSAVLVSRGTGATAAMAAGAETVAEGETKSETGNGAGTTAMRWQTEQILGPDGLVFLRTSKPHEVVIGWDSFGHFIALAMSRVIHLLLSCLFARRITLQRTAREGQPTTSCGIQCDRNELGLLRSWSRQHFTAAPQIAIPNARQTSPMPAVATFVPRPAIWLTLHLPGG</sequence>
<comment type="caution">
    <text evidence="1">The sequence shown here is derived from an EMBL/GenBank/DDBJ whole genome shotgun (WGS) entry which is preliminary data.</text>
</comment>
<protein>
    <submittedName>
        <fullName evidence="1">Uncharacterized protein</fullName>
    </submittedName>
</protein>
<gene>
    <name evidence="1" type="ORF">F5148DRAFT_1147137</name>
</gene>
<evidence type="ECO:0000313" key="1">
    <source>
        <dbReference type="EMBL" id="KAI9511069.1"/>
    </source>
</evidence>
<proteinExistence type="predicted"/>
<evidence type="ECO:0000313" key="2">
    <source>
        <dbReference type="Proteomes" id="UP001207468"/>
    </source>
</evidence>
<accession>A0ACC0UH70</accession>